<dbReference type="InterPro" id="IPR045083">
    <property type="entry name" value="ATP_synth_F0_asu_bact/mt"/>
</dbReference>
<feature type="transmembrane region" description="Helical" evidence="11">
    <location>
        <begin position="241"/>
        <end position="259"/>
    </location>
</feature>
<feature type="transmembrane region" description="Helical" evidence="11">
    <location>
        <begin position="91"/>
        <end position="113"/>
    </location>
</feature>
<evidence type="ECO:0000256" key="6">
    <source>
        <dbReference type="ARBA" id="ARBA00022781"/>
    </source>
</evidence>
<dbReference type="Gene3D" id="1.20.120.220">
    <property type="entry name" value="ATP synthase, F0 complex, subunit A"/>
    <property type="match status" value="1"/>
</dbReference>
<keyword evidence="6 11" id="KW-0375">Hydrogen ion transport</keyword>
<dbReference type="Pfam" id="PF00119">
    <property type="entry name" value="ATP-synt_A"/>
    <property type="match status" value="1"/>
</dbReference>
<dbReference type="NCBIfam" id="TIGR01131">
    <property type="entry name" value="ATP_synt_6_or_A"/>
    <property type="match status" value="1"/>
</dbReference>
<dbReference type="PANTHER" id="PTHR11410">
    <property type="entry name" value="ATP SYNTHASE SUBUNIT A"/>
    <property type="match status" value="1"/>
</dbReference>
<dbReference type="PRINTS" id="PR00123">
    <property type="entry name" value="ATPASEA"/>
</dbReference>
<evidence type="ECO:0000256" key="1">
    <source>
        <dbReference type="ARBA" id="ARBA00004141"/>
    </source>
</evidence>
<keyword evidence="10 11" id="KW-0066">ATP synthesis</keyword>
<keyword evidence="4 11" id="KW-0138">CF(0)</keyword>
<comment type="caution">
    <text evidence="13">The sequence shown here is derived from an EMBL/GenBank/DDBJ whole genome shotgun (WGS) entry which is preliminary data.</text>
</comment>
<dbReference type="InterPro" id="IPR023011">
    <property type="entry name" value="ATP_synth_F0_asu_AS"/>
</dbReference>
<comment type="similarity">
    <text evidence="2 11 12">Belongs to the ATPase A chain family.</text>
</comment>
<evidence type="ECO:0000256" key="3">
    <source>
        <dbReference type="ARBA" id="ARBA00022448"/>
    </source>
</evidence>
<keyword evidence="9 11" id="KW-0472">Membrane</keyword>
<keyword evidence="8 11" id="KW-0406">Ion transport</keyword>
<keyword evidence="11" id="KW-1003">Cell membrane</keyword>
<evidence type="ECO:0000256" key="7">
    <source>
        <dbReference type="ARBA" id="ARBA00022989"/>
    </source>
</evidence>
<name>A0ABV5LN08_9ACTN</name>
<dbReference type="PROSITE" id="PS00449">
    <property type="entry name" value="ATPASE_A"/>
    <property type="match status" value="1"/>
</dbReference>
<proteinExistence type="inferred from homology"/>
<comment type="function">
    <text evidence="11 12">Key component of the proton channel; it plays a direct role in the translocation of protons across the membrane.</text>
</comment>
<keyword evidence="7 11" id="KW-1133">Transmembrane helix</keyword>
<evidence type="ECO:0000313" key="14">
    <source>
        <dbReference type="Proteomes" id="UP001589748"/>
    </source>
</evidence>
<dbReference type="SUPFAM" id="SSF81336">
    <property type="entry name" value="F1F0 ATP synthase subunit A"/>
    <property type="match status" value="1"/>
</dbReference>
<evidence type="ECO:0000256" key="10">
    <source>
        <dbReference type="ARBA" id="ARBA00023310"/>
    </source>
</evidence>
<organism evidence="13 14">
    <name type="scientific">Kineococcus gynurae</name>
    <dbReference type="NCBI Taxonomy" id="452979"/>
    <lineage>
        <taxon>Bacteria</taxon>
        <taxon>Bacillati</taxon>
        <taxon>Actinomycetota</taxon>
        <taxon>Actinomycetes</taxon>
        <taxon>Kineosporiales</taxon>
        <taxon>Kineosporiaceae</taxon>
        <taxon>Kineococcus</taxon>
    </lineage>
</organism>
<evidence type="ECO:0000313" key="13">
    <source>
        <dbReference type="EMBL" id="MFB9375421.1"/>
    </source>
</evidence>
<dbReference type="Proteomes" id="UP001589748">
    <property type="component" value="Unassembled WGS sequence"/>
</dbReference>
<evidence type="ECO:0000256" key="12">
    <source>
        <dbReference type="RuleBase" id="RU000483"/>
    </source>
</evidence>
<feature type="transmembrane region" description="Helical" evidence="11">
    <location>
        <begin position="165"/>
        <end position="183"/>
    </location>
</feature>
<evidence type="ECO:0000256" key="2">
    <source>
        <dbReference type="ARBA" id="ARBA00006810"/>
    </source>
</evidence>
<accession>A0ABV5LN08</accession>
<dbReference type="PANTHER" id="PTHR11410:SF0">
    <property type="entry name" value="ATP SYNTHASE SUBUNIT A"/>
    <property type="match status" value="1"/>
</dbReference>
<gene>
    <name evidence="11 13" type="primary">atpB</name>
    <name evidence="13" type="ORF">ACFFVI_00415</name>
</gene>
<evidence type="ECO:0000256" key="4">
    <source>
        <dbReference type="ARBA" id="ARBA00022547"/>
    </source>
</evidence>
<evidence type="ECO:0000256" key="9">
    <source>
        <dbReference type="ARBA" id="ARBA00023136"/>
    </source>
</evidence>
<evidence type="ECO:0000256" key="11">
    <source>
        <dbReference type="HAMAP-Rule" id="MF_01393"/>
    </source>
</evidence>
<feature type="transmembrane region" description="Helical" evidence="11">
    <location>
        <begin position="125"/>
        <end position="144"/>
    </location>
</feature>
<reference evidence="13 14" key="1">
    <citation type="submission" date="2024-09" db="EMBL/GenBank/DDBJ databases">
        <authorList>
            <person name="Sun Q."/>
            <person name="Mori K."/>
        </authorList>
    </citation>
    <scope>NUCLEOTIDE SEQUENCE [LARGE SCALE GENOMIC DNA]</scope>
    <source>
        <strain evidence="13 14">TISTR 1856</strain>
    </source>
</reference>
<evidence type="ECO:0000256" key="5">
    <source>
        <dbReference type="ARBA" id="ARBA00022692"/>
    </source>
</evidence>
<sequence>MSLASLAAAGGETFNSPDQGIFWQPLIGDGALAITRPAIVFMLATPLIIWLLLAGSRRLAVVPGKRQMAMEAVYGFVRNTIARDIIGSRDFLRFVPLLLTLFSIILVNNLFGVIPPIQYPTMSRYAFPVALTIFVYLTYHYVGIKRKGLGGYLGNLVPHGLPKPIVPFVWLLEFLSIIVIQPVTLSLRLFGNMFAGHLILVLFISGAEYFLIHGGIGLKLLSVPTFGMAFALTLFELFVEFLQAYVFTMLAATFIAAALSDEH</sequence>
<dbReference type="RefSeq" id="WP_380136350.1">
    <property type="nucleotide sequence ID" value="NZ_JBHLUI010000006.1"/>
</dbReference>
<keyword evidence="5 11" id="KW-0812">Transmembrane</keyword>
<dbReference type="CDD" id="cd00310">
    <property type="entry name" value="ATP-synt_Fo_a_6"/>
    <property type="match status" value="1"/>
</dbReference>
<feature type="transmembrane region" description="Helical" evidence="11">
    <location>
        <begin position="189"/>
        <end position="211"/>
    </location>
</feature>
<dbReference type="EMBL" id="JBHMDM010000001">
    <property type="protein sequence ID" value="MFB9375421.1"/>
    <property type="molecule type" value="Genomic_DNA"/>
</dbReference>
<dbReference type="HAMAP" id="MF_01393">
    <property type="entry name" value="ATP_synth_a_bact"/>
    <property type="match status" value="1"/>
</dbReference>
<protein>
    <recommendedName>
        <fullName evidence="11 12">ATP synthase subunit a</fullName>
    </recommendedName>
    <alternativeName>
        <fullName evidence="11">ATP synthase F0 sector subunit a</fullName>
    </alternativeName>
    <alternativeName>
        <fullName evidence="11">F-ATPase subunit 6</fullName>
    </alternativeName>
</protein>
<comment type="subcellular location">
    <subcellularLocation>
        <location evidence="11 12">Cell membrane</location>
        <topology evidence="11 12">Multi-pass membrane protein</topology>
    </subcellularLocation>
    <subcellularLocation>
        <location evidence="1">Membrane</location>
        <topology evidence="1">Multi-pass membrane protein</topology>
    </subcellularLocation>
</comment>
<dbReference type="InterPro" id="IPR035908">
    <property type="entry name" value="F0_ATP_A_sf"/>
</dbReference>
<feature type="transmembrane region" description="Helical" evidence="11">
    <location>
        <begin position="39"/>
        <end position="60"/>
    </location>
</feature>
<keyword evidence="3 11" id="KW-0813">Transport</keyword>
<evidence type="ECO:0000256" key="8">
    <source>
        <dbReference type="ARBA" id="ARBA00023065"/>
    </source>
</evidence>
<dbReference type="InterPro" id="IPR000568">
    <property type="entry name" value="ATP_synth_F0_asu"/>
</dbReference>
<keyword evidence="14" id="KW-1185">Reference proteome</keyword>